<dbReference type="SUPFAM" id="SSF50677">
    <property type="entry name" value="ValRS/IleRS/LeuRS editing domain"/>
    <property type="match status" value="1"/>
</dbReference>
<evidence type="ECO:0000256" key="10">
    <source>
        <dbReference type="ARBA" id="ARBA00061452"/>
    </source>
</evidence>
<dbReference type="PANTHER" id="PTHR11946:SF93">
    <property type="entry name" value="VALINE--TRNA LIGASE, CHLOROPLASTIC_MITOCHONDRIAL 2"/>
    <property type="match status" value="1"/>
</dbReference>
<evidence type="ECO:0000256" key="8">
    <source>
        <dbReference type="ARBA" id="ARBA00047552"/>
    </source>
</evidence>
<evidence type="ECO:0000256" key="6">
    <source>
        <dbReference type="ARBA" id="ARBA00022917"/>
    </source>
</evidence>
<dbReference type="KEGG" id="mru:mru_1584"/>
<dbReference type="PROSITE" id="PS00178">
    <property type="entry name" value="AA_TRNA_LIGASE_I"/>
    <property type="match status" value="1"/>
</dbReference>
<dbReference type="eggNOG" id="arCOG00808">
    <property type="taxonomic scope" value="Archaea"/>
</dbReference>
<dbReference type="FunFam" id="3.40.50.620:FF:000192">
    <property type="entry name" value="Valine--tRNA ligase"/>
    <property type="match status" value="1"/>
</dbReference>
<reference evidence="14 15" key="1">
    <citation type="journal article" date="2010" name="PLoS ONE">
        <title>The genome sequence of the rumen methanogen Methanobrevibacter ruminantium reveals new possibilities for controlling ruminant methane emissions.</title>
        <authorList>
            <person name="Leahy S.C."/>
            <person name="Kelly W.J."/>
            <person name="Altermann E."/>
            <person name="Ronimus R.S."/>
            <person name="Yeoman C.J."/>
            <person name="Pacheco D.M."/>
            <person name="Li D."/>
            <person name="Kong Z."/>
            <person name="McTavish S."/>
            <person name="Sang C."/>
            <person name="Lambie S.C."/>
            <person name="Janssen P.H."/>
            <person name="Dey D."/>
            <person name="Attwood G.T."/>
        </authorList>
    </citation>
    <scope>NUCLEOTIDE SEQUENCE [LARGE SCALE GENOMIC DNA]</scope>
    <source>
        <strain evidence="15">ATCC 35063 / DSM 1093 / JCM 13430 / OCM 146 / M1</strain>
    </source>
</reference>
<keyword evidence="2 11" id="KW-0963">Cytoplasm</keyword>
<dbReference type="PRINTS" id="PR00986">
    <property type="entry name" value="TRNASYNTHVAL"/>
</dbReference>
<dbReference type="Gene3D" id="3.40.50.620">
    <property type="entry name" value="HUPs"/>
    <property type="match status" value="2"/>
</dbReference>
<comment type="subcellular location">
    <subcellularLocation>
        <location evidence="1 11">Cytoplasm</location>
    </subcellularLocation>
</comment>
<dbReference type="InterPro" id="IPR009080">
    <property type="entry name" value="tRNAsynth_Ia_anticodon-bd"/>
</dbReference>
<feature type="domain" description="Aminoacyl-tRNA synthetase class Ia" evidence="12">
    <location>
        <begin position="36"/>
        <end position="612"/>
    </location>
</feature>
<dbReference type="GO" id="GO:0004832">
    <property type="term" value="F:valine-tRNA ligase activity"/>
    <property type="evidence" value="ECO:0007669"/>
    <property type="project" value="UniProtKB-UniRule"/>
</dbReference>
<dbReference type="Pfam" id="PF08264">
    <property type="entry name" value="Anticodon_1"/>
    <property type="match status" value="1"/>
</dbReference>
<dbReference type="CDD" id="cd00817">
    <property type="entry name" value="ValRS_core"/>
    <property type="match status" value="1"/>
</dbReference>
<evidence type="ECO:0000256" key="3">
    <source>
        <dbReference type="ARBA" id="ARBA00022598"/>
    </source>
</evidence>
<keyword evidence="5 11" id="KW-0067">ATP-binding</keyword>
<dbReference type="EMBL" id="CP001719">
    <property type="protein sequence ID" value="ADC47434.1"/>
    <property type="molecule type" value="Genomic_DNA"/>
</dbReference>
<gene>
    <name evidence="11 14" type="primary">valS</name>
    <name evidence="14" type="ordered locus">mru_1584</name>
</gene>
<evidence type="ECO:0000256" key="11">
    <source>
        <dbReference type="HAMAP-Rule" id="MF_02005"/>
    </source>
</evidence>
<comment type="similarity">
    <text evidence="10 11">Belongs to the class-I aminoacyl-tRNA synthetase family. ValS type 2 subfamily.</text>
</comment>
<dbReference type="EC" id="6.1.1.9" evidence="11"/>
<dbReference type="GO" id="GO:0005524">
    <property type="term" value="F:ATP binding"/>
    <property type="evidence" value="ECO:0007669"/>
    <property type="project" value="UniProtKB-UniRule"/>
</dbReference>
<sequence length="939" mass="107780">MNAFLTLIIFIIHFIWRNILTNKEIPKDYDHKSEEKWQKKWEGDEIYKFIGDGTRPRYIIDTPPPYPTGLLHMGHILNWAYMDFNARYRREKGMDVLFPQGWDCHGLPTEVKVEETHNIKKNDVTRAEFRDMCTELTSHNIELMRGQMRSVGFSQDWSREYITMTPEYRKRTQLSFLKMYDQGLIYQGIHPVNWCPRCETAIAFAEVEYSENTTFLNYVNFPPADVPEEVLANVEGNSYVRYADCPDNADASVPGVLIATTRPELMSACVAVVVHPDDERYNQLLGKYVEVPLSGQKVKIIADEEVDMEYGTGAVMICTFGDKTDVAWVNKYDLDVIEAISEQGILTAAAGRYEGMELQDAKKQTIEDLKSEGYLTKQEEVDQNVGQCWRCKTPIEILVKKQWFVGVTKLIEESKKASNEMRWVPEHMESRLLNWADAMEWDWCISRQRLFATPIPVWYCKDCGKVILPKEEQLPIDPTIDKPLEPCQCGCNEFIPEEDVLDTWMDSSISPLSVADWPNPGWEEIFPSSIRPQGHDIIRTWAFYTTLRCLALTGQKPFDDIVINGMVFGEDGYKMSKSRGNVTGPEEVIAEYGADPLRLWAANSVPGSDVAFDWKNIKHGYKFIRKFWNAFRFISMHIFDEESEKALSGDIESIKAKLNPMDTWIFAKLNKVNKIVDTAFYDYNYATAINTIEQFIWHDFCDEYIEAVKYRLYNDDISEESRIAAKYTLRTVIEDSLKLLAPIAPFFAEEVYQYFDEDKSIHSTLWPEIDPNLDSTQVEEDGDLAIELIGEVRRFKSASKIPLNADVESTTVYINEKTENLKDVFEYFADDIKGTLKIQDFKVTSGKPEVHEKVIEIEPDMSKIGPTFKKNAGQVIGFIKSTDPNEIAKQLEEDGEIAIADGVITEDFLKMKKEIVGASGKKVDILQSEKLGVIVEVVR</sequence>
<keyword evidence="7 11" id="KW-0030">Aminoacyl-tRNA synthetase</keyword>
<comment type="function">
    <text evidence="9 11">Catalyzes the attachment of valine to tRNA(Val). As ValRS can inadvertently accommodate and process structurally similar amino acids such as threonine, to avoid such errors, it has a 'posttransfer' editing activity that hydrolyzes mischarged Thr-tRNA(Val) in a tRNA-dependent manner.</text>
</comment>
<dbReference type="CDD" id="cd07962">
    <property type="entry name" value="Anticodon_Ia_Val"/>
    <property type="match status" value="1"/>
</dbReference>
<dbReference type="NCBIfam" id="TIGR00422">
    <property type="entry name" value="valS"/>
    <property type="match status" value="1"/>
</dbReference>
<evidence type="ECO:0000256" key="9">
    <source>
        <dbReference type="ARBA" id="ARBA00055630"/>
    </source>
</evidence>
<proteinExistence type="inferred from homology"/>
<dbReference type="eggNOG" id="arCOG00405">
    <property type="taxonomic scope" value="Archaea"/>
</dbReference>
<evidence type="ECO:0000259" key="12">
    <source>
        <dbReference type="Pfam" id="PF00133"/>
    </source>
</evidence>
<evidence type="ECO:0000256" key="7">
    <source>
        <dbReference type="ARBA" id="ARBA00023146"/>
    </source>
</evidence>
<dbReference type="NCBIfam" id="NF009687">
    <property type="entry name" value="PRK13208.1"/>
    <property type="match status" value="1"/>
</dbReference>
<dbReference type="InterPro" id="IPR022874">
    <property type="entry name" value="Valine-tRNA_ligase_type_2"/>
</dbReference>
<name>D3E4P0_METRM</name>
<evidence type="ECO:0000256" key="1">
    <source>
        <dbReference type="ARBA" id="ARBA00004496"/>
    </source>
</evidence>
<dbReference type="GO" id="GO:0002161">
    <property type="term" value="F:aminoacyl-tRNA deacylase activity"/>
    <property type="evidence" value="ECO:0007669"/>
    <property type="project" value="InterPro"/>
</dbReference>
<dbReference type="Gene3D" id="1.10.730.10">
    <property type="entry name" value="Isoleucyl-tRNA Synthetase, Domain 1"/>
    <property type="match status" value="1"/>
</dbReference>
<evidence type="ECO:0000259" key="13">
    <source>
        <dbReference type="Pfam" id="PF08264"/>
    </source>
</evidence>
<evidence type="ECO:0000313" key="14">
    <source>
        <dbReference type="EMBL" id="ADC47434.1"/>
    </source>
</evidence>
<dbReference type="HOGENOM" id="CLU_001493_0_2_2"/>
<keyword evidence="3 11" id="KW-0436">Ligase</keyword>
<evidence type="ECO:0000256" key="4">
    <source>
        <dbReference type="ARBA" id="ARBA00022741"/>
    </source>
</evidence>
<dbReference type="SUPFAM" id="SSF47323">
    <property type="entry name" value="Anticodon-binding domain of a subclass of class I aminoacyl-tRNA synthetases"/>
    <property type="match status" value="1"/>
</dbReference>
<dbReference type="GO" id="GO:0005829">
    <property type="term" value="C:cytosol"/>
    <property type="evidence" value="ECO:0007669"/>
    <property type="project" value="TreeGrafter"/>
</dbReference>
<evidence type="ECO:0000313" key="15">
    <source>
        <dbReference type="Proteomes" id="UP000008680"/>
    </source>
</evidence>
<feature type="short sequence motif" description="'KMSKS' region" evidence="11">
    <location>
        <begin position="574"/>
        <end position="578"/>
    </location>
</feature>
<dbReference type="PATRIC" id="fig|634498.28.peg.1586"/>
<dbReference type="InterPro" id="IPR033705">
    <property type="entry name" value="Anticodon_Ia_Val"/>
</dbReference>
<evidence type="ECO:0000256" key="2">
    <source>
        <dbReference type="ARBA" id="ARBA00022490"/>
    </source>
</evidence>
<dbReference type="HAMAP" id="MF_02005">
    <property type="entry name" value="Val_tRNA_synth_type2"/>
    <property type="match status" value="1"/>
</dbReference>
<dbReference type="Proteomes" id="UP000008680">
    <property type="component" value="Chromosome"/>
</dbReference>
<dbReference type="GO" id="GO:0006438">
    <property type="term" value="P:valyl-tRNA aminoacylation"/>
    <property type="evidence" value="ECO:0007669"/>
    <property type="project" value="UniProtKB-UniRule"/>
</dbReference>
<dbReference type="Pfam" id="PF00133">
    <property type="entry name" value="tRNA-synt_1"/>
    <property type="match status" value="1"/>
</dbReference>
<keyword evidence="4 11" id="KW-0547">Nucleotide-binding</keyword>
<dbReference type="InterPro" id="IPR002303">
    <property type="entry name" value="Valyl-tRNA_ligase"/>
</dbReference>
<dbReference type="SUPFAM" id="SSF52374">
    <property type="entry name" value="Nucleotidylyl transferase"/>
    <property type="match status" value="1"/>
</dbReference>
<comment type="catalytic activity">
    <reaction evidence="8 11">
        <text>tRNA(Val) + L-valine + ATP = L-valyl-tRNA(Val) + AMP + diphosphate</text>
        <dbReference type="Rhea" id="RHEA:10704"/>
        <dbReference type="Rhea" id="RHEA-COMP:9672"/>
        <dbReference type="Rhea" id="RHEA-COMP:9708"/>
        <dbReference type="ChEBI" id="CHEBI:30616"/>
        <dbReference type="ChEBI" id="CHEBI:33019"/>
        <dbReference type="ChEBI" id="CHEBI:57762"/>
        <dbReference type="ChEBI" id="CHEBI:78442"/>
        <dbReference type="ChEBI" id="CHEBI:78537"/>
        <dbReference type="ChEBI" id="CHEBI:456215"/>
        <dbReference type="EC" id="6.1.1.9"/>
    </reaction>
</comment>
<evidence type="ECO:0000256" key="5">
    <source>
        <dbReference type="ARBA" id="ARBA00022840"/>
    </source>
</evidence>
<feature type="short sequence motif" description="'HIGH' region" evidence="11">
    <location>
        <begin position="65"/>
        <end position="75"/>
    </location>
</feature>
<dbReference type="InterPro" id="IPR002300">
    <property type="entry name" value="aa-tRNA-synth_Ia"/>
</dbReference>
<keyword evidence="15" id="KW-1185">Reference proteome</keyword>
<dbReference type="InterPro" id="IPR001412">
    <property type="entry name" value="aa-tRNA-synth_I_CS"/>
</dbReference>
<dbReference type="PANTHER" id="PTHR11946">
    <property type="entry name" value="VALYL-TRNA SYNTHETASES"/>
    <property type="match status" value="1"/>
</dbReference>
<dbReference type="InterPro" id="IPR009008">
    <property type="entry name" value="Val/Leu/Ile-tRNA-synth_edit"/>
</dbReference>
<dbReference type="AlphaFoldDB" id="D3E4P0"/>
<feature type="domain" description="Methionyl/Valyl/Leucyl/Isoleucyl-tRNA synthetase anticodon-binding" evidence="13">
    <location>
        <begin position="662"/>
        <end position="808"/>
    </location>
</feature>
<organism evidence="14 15">
    <name type="scientific">Methanobrevibacter ruminantium (strain ATCC 35063 / DSM 1093 / JCM 13430 / OCM 146 / M1)</name>
    <name type="common">Methanobacterium ruminantium</name>
    <dbReference type="NCBI Taxonomy" id="634498"/>
    <lineage>
        <taxon>Archaea</taxon>
        <taxon>Methanobacteriati</taxon>
        <taxon>Methanobacteriota</taxon>
        <taxon>Methanomada group</taxon>
        <taxon>Methanobacteria</taxon>
        <taxon>Methanobacteriales</taxon>
        <taxon>Methanobacteriaceae</taxon>
        <taxon>Methanobrevibacter</taxon>
    </lineage>
</organism>
<accession>D3E4P0</accession>
<dbReference type="InterPro" id="IPR014729">
    <property type="entry name" value="Rossmann-like_a/b/a_fold"/>
</dbReference>
<dbReference type="STRING" id="634498.mru_1584"/>
<protein>
    <recommendedName>
        <fullName evidence="11">Valine--tRNA ligase</fullName>
        <ecNumber evidence="11">6.1.1.9</ecNumber>
    </recommendedName>
    <alternativeName>
        <fullName evidence="11">Valyl-tRNA synthetase</fullName>
        <shortName evidence="11">ValRS</shortName>
    </alternativeName>
</protein>
<feature type="binding site" evidence="11">
    <location>
        <position position="577"/>
    </location>
    <ligand>
        <name>ATP</name>
        <dbReference type="ChEBI" id="CHEBI:30616"/>
    </ligand>
</feature>
<dbReference type="InterPro" id="IPR013155">
    <property type="entry name" value="M/V/L/I-tRNA-synth_anticd-bd"/>
</dbReference>
<keyword evidence="6 11" id="KW-0648">Protein biosynthesis</keyword>
<comment type="domain">
    <text evidence="11">ValRS has two distinct active sites: one for aminoacylation and one for editing. The misactivated threonine is translocated from the active site to the editing site.</text>
</comment>